<proteinExistence type="predicted"/>
<gene>
    <name evidence="2" type="ORF">PAI11_37620</name>
</gene>
<accession>H0EA88</accession>
<protein>
    <submittedName>
        <fullName evidence="2">Peptidase M23B</fullName>
    </submittedName>
</protein>
<evidence type="ECO:0000256" key="1">
    <source>
        <dbReference type="SAM" id="MobiDB-lite"/>
    </source>
</evidence>
<name>H0EA88_9ACTN</name>
<keyword evidence="3" id="KW-1185">Reference proteome</keyword>
<feature type="compositionally biased region" description="Low complexity" evidence="1">
    <location>
        <begin position="173"/>
        <end position="186"/>
    </location>
</feature>
<comment type="caution">
    <text evidence="2">The sequence shown here is derived from an EMBL/GenBank/DDBJ whole genome shotgun (WGS) entry which is preliminary data.</text>
</comment>
<reference evidence="2 3" key="1">
    <citation type="journal article" date="2013" name="Biodegradation">
        <title>Quantitative proteomic analysis of ibuprofen-degrading Patulibacter sp. strain I11.</title>
        <authorList>
            <person name="Almeida B."/>
            <person name="Kjeldal H."/>
            <person name="Lolas I."/>
            <person name="Knudsen A.D."/>
            <person name="Carvalho G."/>
            <person name="Nielsen K.L."/>
            <person name="Barreto Crespo M.T."/>
            <person name="Stensballe A."/>
            <person name="Nielsen J.L."/>
        </authorList>
    </citation>
    <scope>NUCLEOTIDE SEQUENCE [LARGE SCALE GENOMIC DNA]</scope>
    <source>
        <strain evidence="2 3">I11</strain>
    </source>
</reference>
<feature type="region of interest" description="Disordered" evidence="1">
    <location>
        <begin position="168"/>
        <end position="189"/>
    </location>
</feature>
<dbReference type="AlphaFoldDB" id="H0EA88"/>
<feature type="compositionally biased region" description="Low complexity" evidence="1">
    <location>
        <begin position="486"/>
        <end position="509"/>
    </location>
</feature>
<feature type="region of interest" description="Disordered" evidence="1">
    <location>
        <begin position="337"/>
        <end position="357"/>
    </location>
</feature>
<evidence type="ECO:0000313" key="2">
    <source>
        <dbReference type="EMBL" id="EHN09428.1"/>
    </source>
</evidence>
<dbReference type="EMBL" id="AGUD01000292">
    <property type="protein sequence ID" value="EHN09428.1"/>
    <property type="molecule type" value="Genomic_DNA"/>
</dbReference>
<feature type="region of interest" description="Disordered" evidence="1">
    <location>
        <begin position="480"/>
        <end position="520"/>
    </location>
</feature>
<organism evidence="2 3">
    <name type="scientific">Patulibacter medicamentivorans</name>
    <dbReference type="NCBI Taxonomy" id="1097667"/>
    <lineage>
        <taxon>Bacteria</taxon>
        <taxon>Bacillati</taxon>
        <taxon>Actinomycetota</taxon>
        <taxon>Thermoleophilia</taxon>
        <taxon>Solirubrobacterales</taxon>
        <taxon>Patulibacteraceae</taxon>
        <taxon>Patulibacter</taxon>
    </lineage>
</organism>
<dbReference type="Proteomes" id="UP000005143">
    <property type="component" value="Unassembled WGS sequence"/>
</dbReference>
<sequence length="639" mass="67742">MKAKAKRKPAPAVKRTRRLLPALAGLDADVLARATLNGAKVDIALVEAIVSIGRDLAIDKANVLRLALHDPDAEIFRSDLLAGQIDLNLAAGGRWRMDRSRDIGSVAVDGDTTTLELWCIASAALRGQTKTMRRATSTTSFGAFVRYLAREVSADVDLRVVCPDPGQAIPQETTATSSKGTKTTPPGFGGGAAARLTIKGARASTEQLRNAAQVLQIAREKNAPAKATKALVAACIVESLFRNMSGGDRDSKGILQLRTGIWGEANARSIDRSVEMFLTKGFTGKGGAIALARKNPGWSAGRIAQAVQGSAYPSRYDQYGQEADRIIAAWRGSGTAGAGGTQTAQLPSAWRRGTSDGAESSWTALDREARRLGRRRFVALPWAPEPRLVIASDQQLIQAQPHHTLRGLDDPLLSARPSIRLDGIKRATTVDLEVLKAPWLAPPGAVVEFIGAGLIDGPWEVAALADDTGAATARVQLQQPTTKVEAAPATSSAAKGTTTKAKATSSAPGRRNVTDPLTSLRGSPRGVIEEIVLPIARACGISVTAASVAAANARHGPTVNGTRSDHQGPPNVAWAADMSNGGSPTPQMDRLARTIARVFGIPWTGAGLVSVTRWGYRFQLIYRADDHYDHVHFGARRVR</sequence>
<evidence type="ECO:0000313" key="3">
    <source>
        <dbReference type="Proteomes" id="UP000005143"/>
    </source>
</evidence>